<protein>
    <recommendedName>
        <fullName evidence="3">Radical SAM core domain-containing protein</fullName>
    </recommendedName>
</protein>
<evidence type="ECO:0000313" key="1">
    <source>
        <dbReference type="EMBL" id="RHY94579.1"/>
    </source>
</evidence>
<dbReference type="PANTHER" id="PTHR13930">
    <property type="entry name" value="S-ADENOSYL-L-METHIONINE-DEPENDENT TRNA 4-DEMETHYLWYOSINE SYNTHASE"/>
    <property type="match status" value="1"/>
</dbReference>
<evidence type="ECO:0008006" key="3">
    <source>
        <dbReference type="Google" id="ProtNLM"/>
    </source>
</evidence>
<accession>A0A3R6WZL8</accession>
<dbReference type="InterPro" id="IPR034556">
    <property type="entry name" value="tRNA_wybutosine-synthase"/>
</dbReference>
<dbReference type="InterPro" id="IPR013785">
    <property type="entry name" value="Aldolase_TIM"/>
</dbReference>
<dbReference type="EMBL" id="QUTG01002810">
    <property type="protein sequence ID" value="RHY94579.1"/>
    <property type="molecule type" value="Genomic_DNA"/>
</dbReference>
<evidence type="ECO:0000313" key="2">
    <source>
        <dbReference type="Proteomes" id="UP000285712"/>
    </source>
</evidence>
<dbReference type="GO" id="GO:0031591">
    <property type="term" value="P:wybutosine biosynthetic process"/>
    <property type="evidence" value="ECO:0007669"/>
    <property type="project" value="TreeGrafter"/>
</dbReference>
<dbReference type="Gene3D" id="3.20.20.70">
    <property type="entry name" value="Aldolase class I"/>
    <property type="match status" value="1"/>
</dbReference>
<gene>
    <name evidence="1" type="ORF">DYB35_012958</name>
</gene>
<dbReference type="AlphaFoldDB" id="A0A3R6WZL8"/>
<dbReference type="GO" id="GO:0051539">
    <property type="term" value="F:4 iron, 4 sulfur cluster binding"/>
    <property type="evidence" value="ECO:0007669"/>
    <property type="project" value="InterPro"/>
</dbReference>
<dbReference type="Proteomes" id="UP000285712">
    <property type="component" value="Unassembled WGS sequence"/>
</dbReference>
<dbReference type="PANTHER" id="PTHR13930:SF0">
    <property type="entry name" value="S-ADENOSYL-L-METHIONINE-DEPENDENT TRNA 4-DEMETHYLWYOSINE SYNTHASE TYW1-RELATED"/>
    <property type="match status" value="1"/>
</dbReference>
<comment type="caution">
    <text evidence="1">The sequence shown here is derived from an EMBL/GenBank/DDBJ whole genome shotgun (WGS) entry which is preliminary data.</text>
</comment>
<feature type="non-terminal residue" evidence="1">
    <location>
        <position position="1"/>
    </location>
</feature>
<reference evidence="1 2" key="1">
    <citation type="submission" date="2018-08" db="EMBL/GenBank/DDBJ databases">
        <title>Aphanomyces genome sequencing and annotation.</title>
        <authorList>
            <person name="Minardi D."/>
            <person name="Oidtmann B."/>
            <person name="Van Der Giezen M."/>
            <person name="Studholme D.J."/>
        </authorList>
    </citation>
    <scope>NUCLEOTIDE SEQUENCE [LARGE SCALE GENOMIC DNA]</scope>
    <source>
        <strain evidence="1 2">Sv</strain>
    </source>
</reference>
<organism evidence="1 2">
    <name type="scientific">Aphanomyces astaci</name>
    <name type="common">Crayfish plague agent</name>
    <dbReference type="NCBI Taxonomy" id="112090"/>
    <lineage>
        <taxon>Eukaryota</taxon>
        <taxon>Sar</taxon>
        <taxon>Stramenopiles</taxon>
        <taxon>Oomycota</taxon>
        <taxon>Saprolegniomycetes</taxon>
        <taxon>Saprolegniales</taxon>
        <taxon>Verrucalvaceae</taxon>
        <taxon>Aphanomyces</taxon>
    </lineage>
</organism>
<name>A0A3R6WZL8_APHAT</name>
<proteinExistence type="predicted"/>
<sequence length="100" mass="11344">DVEDIGVVMKESEAAALSREMVTPLQRKALTKEGYKIIGTHSAVKLCRWTKHQLRGRGGCYKHTFYGITSYQCMETTPSLACANKCVFCWRHHKNPVGRE</sequence>